<evidence type="ECO:0000256" key="7">
    <source>
        <dbReference type="ARBA" id="ARBA00022664"/>
    </source>
</evidence>
<dbReference type="Pfam" id="PF00929">
    <property type="entry name" value="RNase_T"/>
    <property type="match status" value="1"/>
</dbReference>
<evidence type="ECO:0000256" key="18">
    <source>
        <dbReference type="ARBA" id="ARBA00029438"/>
    </source>
</evidence>
<dbReference type="InterPro" id="IPR013750">
    <property type="entry name" value="GHMP_kinase_C_dom"/>
</dbReference>
<evidence type="ECO:0000256" key="1">
    <source>
        <dbReference type="ARBA" id="ARBA00001663"/>
    </source>
</evidence>
<evidence type="ECO:0000259" key="20">
    <source>
        <dbReference type="PROSITE" id="PS50235"/>
    </source>
</evidence>
<dbReference type="Pfam" id="PF08544">
    <property type="entry name" value="GHMP_kinases_C"/>
    <property type="match status" value="1"/>
</dbReference>
<keyword evidence="11" id="KW-0547">Nucleotide-binding</keyword>
<evidence type="ECO:0000313" key="22">
    <source>
        <dbReference type="RefSeq" id="XP_027203759.1"/>
    </source>
</evidence>
<dbReference type="InterPro" id="IPR048841">
    <property type="entry name" value="PAN2_N"/>
</dbReference>
<keyword evidence="6" id="KW-0444">Lipid biosynthesis</keyword>
<dbReference type="SMART" id="SM00479">
    <property type="entry name" value="EXOIII"/>
    <property type="match status" value="1"/>
</dbReference>
<dbReference type="InterPro" id="IPR036322">
    <property type="entry name" value="WD40_repeat_dom_sf"/>
</dbReference>
<evidence type="ECO:0000256" key="3">
    <source>
        <dbReference type="ARBA" id="ARBA00006495"/>
    </source>
</evidence>
<dbReference type="GO" id="GO:0004535">
    <property type="term" value="F:poly(A)-specific ribonuclease activity"/>
    <property type="evidence" value="ECO:0007669"/>
    <property type="project" value="UniProtKB-EC"/>
</dbReference>
<dbReference type="InterPro" id="IPR006203">
    <property type="entry name" value="GHMP_knse_ATP-bd_CS"/>
</dbReference>
<name>A0A6P6YG27_DERPT</name>
<keyword evidence="13" id="KW-0378">Hydrolase</keyword>
<dbReference type="GO" id="GO:0000289">
    <property type="term" value="P:nuclear-transcribed mRNA poly(A) tail shortening"/>
    <property type="evidence" value="ECO:0007669"/>
    <property type="project" value="TreeGrafter"/>
</dbReference>
<dbReference type="InterPro" id="IPR038765">
    <property type="entry name" value="Papain-like_cys_pep_sf"/>
</dbReference>
<proteinExistence type="inferred from homology"/>
<dbReference type="GO" id="GO:0019287">
    <property type="term" value="P:isopentenyl diphosphate biosynthetic process, mevalonate pathway"/>
    <property type="evidence" value="ECO:0007669"/>
    <property type="project" value="UniProtKB-UniPathway"/>
</dbReference>
<keyword evidence="17" id="KW-0539">Nucleus</keyword>
<evidence type="ECO:0000256" key="13">
    <source>
        <dbReference type="ARBA" id="ARBA00022801"/>
    </source>
</evidence>
<feature type="region of interest" description="Disordered" evidence="19">
    <location>
        <begin position="591"/>
        <end position="635"/>
    </location>
</feature>
<dbReference type="InterPro" id="IPR036554">
    <property type="entry name" value="GHMP_kinase_C_sf"/>
</dbReference>
<dbReference type="Gene3D" id="2.130.10.10">
    <property type="entry name" value="YVTN repeat-like/Quinoprotein amine dehydrogenase"/>
    <property type="match status" value="1"/>
</dbReference>
<dbReference type="InterPro" id="IPR020568">
    <property type="entry name" value="Ribosomal_Su5_D2-typ_SF"/>
</dbReference>
<dbReference type="CTD" id="9924"/>
<feature type="compositionally biased region" description="Low complexity" evidence="19">
    <location>
        <begin position="978"/>
        <end position="987"/>
    </location>
</feature>
<evidence type="ECO:0000256" key="11">
    <source>
        <dbReference type="ARBA" id="ARBA00022741"/>
    </source>
</evidence>
<dbReference type="InterPro" id="IPR012337">
    <property type="entry name" value="RNaseH-like_sf"/>
</dbReference>
<keyword evidence="7" id="KW-0507">mRNA processing</keyword>
<accession>A0A6P6YG27</accession>
<keyword evidence="12" id="KW-0418">Kinase</keyword>
<evidence type="ECO:0000256" key="6">
    <source>
        <dbReference type="ARBA" id="ARBA00022516"/>
    </source>
</evidence>
<evidence type="ECO:0000256" key="15">
    <source>
        <dbReference type="ARBA" id="ARBA00022840"/>
    </source>
</evidence>
<dbReference type="PANTHER" id="PTHR15728:SF0">
    <property type="entry name" value="PAN2-PAN3 DEADENYLATION COMPLEX CATALYTIC SUBUNIT PAN2"/>
    <property type="match status" value="1"/>
</dbReference>
<dbReference type="EC" id="2.7.1.36" evidence="4"/>
<dbReference type="GO" id="GO:0000932">
    <property type="term" value="C:P-body"/>
    <property type="evidence" value="ECO:0007669"/>
    <property type="project" value="TreeGrafter"/>
</dbReference>
<dbReference type="Pfam" id="PF20770">
    <property type="entry name" value="PAN2_N"/>
    <property type="match status" value="1"/>
</dbReference>
<dbReference type="PRINTS" id="PR00959">
    <property type="entry name" value="MEVGALKINASE"/>
</dbReference>
<evidence type="ECO:0000256" key="5">
    <source>
        <dbReference type="ARBA" id="ARBA00022490"/>
    </source>
</evidence>
<dbReference type="GO" id="GO:0046872">
    <property type="term" value="F:metal ion binding"/>
    <property type="evidence" value="ECO:0007669"/>
    <property type="project" value="UniProtKB-KW"/>
</dbReference>
<reference evidence="22" key="1">
    <citation type="submission" date="2025-08" db="UniProtKB">
        <authorList>
            <consortium name="RefSeq"/>
        </authorList>
    </citation>
    <scope>IDENTIFICATION</scope>
    <source>
        <strain evidence="22">Airmid</strain>
    </source>
</reference>
<feature type="region of interest" description="Disordered" evidence="19">
    <location>
        <begin position="977"/>
        <end position="1001"/>
    </location>
</feature>
<dbReference type="InterPro" id="IPR013520">
    <property type="entry name" value="Ribonucl_H"/>
</dbReference>
<evidence type="ECO:0000256" key="2">
    <source>
        <dbReference type="ARBA" id="ARBA00004496"/>
    </source>
</evidence>
<dbReference type="GO" id="GO:0031251">
    <property type="term" value="C:PAN complex"/>
    <property type="evidence" value="ECO:0007669"/>
    <property type="project" value="TreeGrafter"/>
</dbReference>
<keyword evidence="8" id="KW-0808">Transferase</keyword>
<dbReference type="InterPro" id="IPR006204">
    <property type="entry name" value="GHMP_kinase_N_dom"/>
</dbReference>
<evidence type="ECO:0000256" key="12">
    <source>
        <dbReference type="ARBA" id="ARBA00022777"/>
    </source>
</evidence>
<evidence type="ECO:0000313" key="21">
    <source>
        <dbReference type="Proteomes" id="UP000515146"/>
    </source>
</evidence>
<keyword evidence="21" id="KW-1185">Reference proteome</keyword>
<dbReference type="InterPro" id="IPR014721">
    <property type="entry name" value="Ribsml_uS5_D2-typ_fold_subgr"/>
</dbReference>
<dbReference type="UniPathway" id="UPA00057">
    <property type="reaction ID" value="UER00098"/>
</dbReference>
<feature type="domain" description="USP" evidence="20">
    <location>
        <begin position="477"/>
        <end position="1073"/>
    </location>
</feature>
<comment type="pathway">
    <text evidence="18">Isoprenoid biosynthesis; isopentenyl diphosphate biosynthesis via mevalonate pathway; isopentenyl diphosphate from (R)-mevalonate: step 1/3.</text>
</comment>
<gene>
    <name evidence="22" type="primary">LOC113797554</name>
</gene>
<keyword evidence="15" id="KW-0067">ATP-binding</keyword>
<dbReference type="SUPFAM" id="SSF50978">
    <property type="entry name" value="WD40 repeat-like"/>
    <property type="match status" value="1"/>
</dbReference>
<dbReference type="Pfam" id="PF13423">
    <property type="entry name" value="UCH_1"/>
    <property type="match status" value="1"/>
</dbReference>
<dbReference type="NCBIfam" id="TIGR00549">
    <property type="entry name" value="mevalon_kin"/>
    <property type="match status" value="1"/>
</dbReference>
<dbReference type="KEGG" id="dpte:113797554"/>
<comment type="catalytic activity">
    <reaction evidence="1">
        <text>Exonucleolytic cleavage of poly(A) to 5'-AMP.</text>
        <dbReference type="EC" id="3.1.13.4"/>
    </reaction>
</comment>
<dbReference type="SUPFAM" id="SSF54001">
    <property type="entry name" value="Cysteine proteinases"/>
    <property type="match status" value="1"/>
</dbReference>
<dbReference type="FunFam" id="3.30.420.10:FF:000011">
    <property type="entry name" value="PAN2-PAN3 deadenylation complex catalytic subunit PAN2"/>
    <property type="match status" value="1"/>
</dbReference>
<dbReference type="Proteomes" id="UP000515146">
    <property type="component" value="Unplaced"/>
</dbReference>
<dbReference type="InterPro" id="IPR050785">
    <property type="entry name" value="PAN2-PAN3_catalytic_subunit"/>
</dbReference>
<dbReference type="RefSeq" id="XP_027203759.1">
    <property type="nucleotide sequence ID" value="XM_027347958.1"/>
</dbReference>
<dbReference type="FunCoup" id="A0A6P6YG27">
    <property type="interactions" value="1299"/>
</dbReference>
<dbReference type="GO" id="GO:0003676">
    <property type="term" value="F:nucleic acid binding"/>
    <property type="evidence" value="ECO:0007669"/>
    <property type="project" value="InterPro"/>
</dbReference>
<comment type="subcellular location">
    <subcellularLocation>
        <location evidence="2">Cytoplasm</location>
    </subcellularLocation>
</comment>
<evidence type="ECO:0000256" key="10">
    <source>
        <dbReference type="ARBA" id="ARBA00022723"/>
    </source>
</evidence>
<dbReference type="InterPro" id="IPR006205">
    <property type="entry name" value="Mev_gal_kin"/>
</dbReference>
<evidence type="ECO:0000256" key="19">
    <source>
        <dbReference type="SAM" id="MobiDB-lite"/>
    </source>
</evidence>
<dbReference type="OrthoDB" id="8191639at2759"/>
<dbReference type="Pfam" id="PF00288">
    <property type="entry name" value="GHMP_kinases_N"/>
    <property type="match status" value="1"/>
</dbReference>
<feature type="compositionally biased region" description="Acidic residues" evidence="19">
    <location>
        <begin position="991"/>
        <end position="1001"/>
    </location>
</feature>
<dbReference type="SUPFAM" id="SSF54211">
    <property type="entry name" value="Ribosomal protein S5 domain 2-like"/>
    <property type="match status" value="1"/>
</dbReference>
<dbReference type="PROSITE" id="PS50235">
    <property type="entry name" value="USP_3"/>
    <property type="match status" value="1"/>
</dbReference>
<evidence type="ECO:0000256" key="17">
    <source>
        <dbReference type="ARBA" id="ARBA00023242"/>
    </source>
</evidence>
<keyword evidence="10" id="KW-0479">Metal-binding</keyword>
<dbReference type="InParanoid" id="A0A6P6YG27"/>
<dbReference type="PROSITE" id="PS00627">
    <property type="entry name" value="GHMP_KINASES_ATP"/>
    <property type="match status" value="1"/>
</dbReference>
<protein>
    <recommendedName>
        <fullName evidence="4">mevalonate kinase</fullName>
        <ecNumber evidence="4">2.7.1.36</ecNumber>
    </recommendedName>
</protein>
<sequence>MNYPLIFSSIVDIGSNVQLAKGTGVSCVTFDNEQEILWTGNYSGHITSFVPNPNNSLNKYTSFHVDYESDVRQIVTCKEGIFSLTKNAIRLSKRRGITKFTHKNEYLMKDLQCMLLLKNQLLMAGNQEKLIELDIETVKPTRTIDIMENNFGGVADDDIRGIQNCYHMKGHPRFICMADCDGKIVLRDSDQLRIQHQFKSAAPISAIDACGNYLVTISPYSQLMMIYDLRQTKLASVTQVYQPSHIKFLSRFTTKCCIVSRNGRFSIVDLANPSTINPINDVQMPSYDSQVTAFDISATDQAFAFGDNQNCVYIHGTCEKFDINTNRRQPEFADPIMPTPYYSLMTDHYTPISEISPFPYFVLPTMVDYNQLVSYMPTQQCLRVYRPVPPIGPDILRTMRVVGNIGYVVNSPGKIPTAVGNSSYSINNGNGSIRSSPEGNEFGTDQMPHRYHFLEPNHNKVDKDEYDFSRYNSSPFPGLDSTIPNSYANNMIQCLYFIPAFRSSVINHICNREYCLVCELGFLFHMLDIAPKHNPCQASNFFRAFRTIPEVCAFKLILPEEESLRKQFNFFKLTQQWLRFLLHQLHRESLQSTNNNNNNHNNMSLGNNSSNGNHHHHYHNKGLYPYPQQQQQQQQQHMVESQVENLKNSFVTENFSLQLTRHFLCTKCQHQWKSPYISFPVTLNYPMNIHHHSGNGSGGGHSTISNINVNYVGQRESNHDIEFNGNNHHVQQQSFVSFSELLLSSIHTEQTIQEFCENCQKLHNNIIERRLMSKLPPIFAINTGLDNKNAHKFWQTQTERFTKIMANKKEKYVVTNLSDLDRMKQMKNNSSNNNSQGMVSSVSSTNNQMPCRYGKFCKRFDCKFYHSHRGDDDDNNNEYGNDFYSWIPMSIFISKNSGTDSESSTIQIKDDYSDWNNDNKNNYIEYSLVSVTSVVKSSEETFGNIVSAIKIDKSYFDARRKQLAKKIRRYQNRYVGGQQQQTFQKTKNNNEDNDDDSDLSENEELDSIIIDDNEMFTIDSRNTGMEIESLPRYDSKMDWYLFNHYLINPISNEEVVSTDLTWKVPTILMYMKNDVMKNYMHNKLLRHAKNMISTNVFNQGLSISQKIPLKSISFLPLDLDMEQPKKGDIVAMDAEFVMLNHEETELRSDGTRATIRPSHKSVARISCVRGSGQMQGVPFIDDYISTQDQVADYMTKFSGIQPGDLDAALSSKHLTTLKSTYLKLRFLIDNGVIFVGHGLRNDFRVINLVVPPEQVIDTVYLFQSPNSKRMVSLRFLAWHFLNLNIQSETHDSIEDAKTALALYHKYKELEMNSCSKEAIENLYQIAHSKSPGKLILSGEHSTVYGKNSVATTVNLYTECQIFAINNEQIIQLNLINLDYQKIWPFELLKNSSRLINSIDDFRFDGEESLMKIDQFRNELQSEPANIMNSCLVFLFLYLSIGDLSERKSIKIEIKSNLPNGAGLGSSSAYIVSLAEALFTAFKVTIDKKEFNRWCWEMDKLFHGKPSGVDNSICTYGGAILFRNGQLIEQIDHENLPELKVILVNTQVPRNTKNLVEKCRQRLTIFNDIGNQLLELLNSVSQQVWFTLKQDQSNLNQLSTLFEMNQHLLNCLNVGHEKIDEIVAIAKRHDLSAKLTGAGGGGVVMIYLNNDTKQESLLKQLHSNGFVTYQVKLGVSGVHTVN</sequence>
<organism evidence="21 22">
    <name type="scientific">Dermatophagoides pteronyssinus</name>
    <name type="common">European house dust mite</name>
    <dbReference type="NCBI Taxonomy" id="6956"/>
    <lineage>
        <taxon>Eukaryota</taxon>
        <taxon>Metazoa</taxon>
        <taxon>Ecdysozoa</taxon>
        <taxon>Arthropoda</taxon>
        <taxon>Chelicerata</taxon>
        <taxon>Arachnida</taxon>
        <taxon>Acari</taxon>
        <taxon>Acariformes</taxon>
        <taxon>Sarcoptiformes</taxon>
        <taxon>Astigmata</taxon>
        <taxon>Psoroptidia</taxon>
        <taxon>Analgoidea</taxon>
        <taxon>Pyroglyphidae</taxon>
        <taxon>Dermatophagoidinae</taxon>
        <taxon>Dermatophagoides</taxon>
    </lineage>
</organism>
<feature type="compositionally biased region" description="Low complexity" evidence="19">
    <location>
        <begin position="594"/>
        <end position="612"/>
    </location>
</feature>
<dbReference type="InterPro" id="IPR028881">
    <property type="entry name" value="PAN2_UCH_dom"/>
</dbReference>
<evidence type="ECO:0000256" key="8">
    <source>
        <dbReference type="ARBA" id="ARBA00022679"/>
    </source>
</evidence>
<keyword evidence="14" id="KW-0269">Exonuclease</keyword>
<evidence type="ECO:0000256" key="4">
    <source>
        <dbReference type="ARBA" id="ARBA00012103"/>
    </source>
</evidence>
<dbReference type="SUPFAM" id="SSF55060">
    <property type="entry name" value="GHMP Kinase, C-terminal domain"/>
    <property type="match status" value="1"/>
</dbReference>
<evidence type="ECO:0000256" key="16">
    <source>
        <dbReference type="ARBA" id="ARBA00023098"/>
    </source>
</evidence>
<dbReference type="InterPro" id="IPR015943">
    <property type="entry name" value="WD40/YVTN_repeat-like_dom_sf"/>
</dbReference>
<evidence type="ECO:0000256" key="9">
    <source>
        <dbReference type="ARBA" id="ARBA00022722"/>
    </source>
</evidence>
<keyword evidence="5" id="KW-0963">Cytoplasm</keyword>
<comment type="similarity">
    <text evidence="3">Belongs to the GHMP kinase family. Mevalonate kinase subfamily.</text>
</comment>
<keyword evidence="16" id="KW-0443">Lipid metabolism</keyword>
<dbReference type="GO" id="GO:0005524">
    <property type="term" value="F:ATP binding"/>
    <property type="evidence" value="ECO:0007669"/>
    <property type="project" value="UniProtKB-KW"/>
</dbReference>
<dbReference type="PANTHER" id="PTHR15728">
    <property type="entry name" value="DEADENYLATION COMPLEX CATALYTIC SUBUNIT PAN2"/>
    <property type="match status" value="1"/>
</dbReference>
<dbReference type="SUPFAM" id="SSF53098">
    <property type="entry name" value="Ribonuclease H-like"/>
    <property type="match status" value="1"/>
</dbReference>
<keyword evidence="9" id="KW-0540">Nuclease</keyword>
<dbReference type="Gene3D" id="3.30.230.10">
    <property type="match status" value="1"/>
</dbReference>
<dbReference type="InterPro" id="IPR036397">
    <property type="entry name" value="RNaseH_sf"/>
</dbReference>
<dbReference type="GO" id="GO:0004496">
    <property type="term" value="F:mevalonate kinase activity"/>
    <property type="evidence" value="ECO:0007669"/>
    <property type="project" value="UniProtKB-EC"/>
</dbReference>
<dbReference type="InterPro" id="IPR028889">
    <property type="entry name" value="USP"/>
</dbReference>
<dbReference type="Gene3D" id="3.30.70.890">
    <property type="entry name" value="GHMP kinase, C-terminal domain"/>
    <property type="match status" value="1"/>
</dbReference>
<dbReference type="Gene3D" id="3.90.70.10">
    <property type="entry name" value="Cysteine proteinases"/>
    <property type="match status" value="1"/>
</dbReference>
<evidence type="ECO:0000256" key="14">
    <source>
        <dbReference type="ARBA" id="ARBA00022839"/>
    </source>
</evidence>
<dbReference type="GO" id="GO:0006397">
    <property type="term" value="P:mRNA processing"/>
    <property type="evidence" value="ECO:0007669"/>
    <property type="project" value="UniProtKB-KW"/>
</dbReference>
<dbReference type="Gene3D" id="3.30.420.10">
    <property type="entry name" value="Ribonuclease H-like superfamily/Ribonuclease H"/>
    <property type="match status" value="1"/>
</dbReference>
<dbReference type="CDD" id="cd06143">
    <property type="entry name" value="PAN2_exo"/>
    <property type="match status" value="1"/>
</dbReference>